<evidence type="ECO:0000259" key="3">
    <source>
        <dbReference type="PROSITE" id="PS51898"/>
    </source>
</evidence>
<dbReference type="AlphaFoldDB" id="C1D880"/>
<sequence length="474" mass="53144">MATISKYRKKNGELSYQATVRVKQAGRVVFSATRSFPKESLARDWARRTEVEAASPDFITRHALGKMTFGDLLVRYRDELSGSGKIGRSKRYVIDLLLRSSISERPISELSAQDLVEHCKIRRDAGTGPVTVFQDVSAMRTVLDYAKRIWSLPVSTQPVDDALPVLRAQTLVSKSRQRDRRPADEELEQIYAGLAARQSRSNAQIPHVDIIKFAIASCMRLGEIGRIRWDDIDEKRRCVLIRERKDPSNKYTNDQWIPLLGEAWDIVQRQPRTDELIFPYKMESVSAAFERTCAVLGIVDLRFHDLRHHGVSLLFEQGLKIQEVAMVSGHKSWNNLRRYTQLRPESLHDKIAASAPAPRSSALTVSVSGGVYMGGWSNADDVLRAFELEPEDLAESCILLAGEFGPGGAVVAFTDVGDLWWVYCTGSDRVWLPERIVANRLRHRLATGRVGARPDGSNLFGKQLLEVLASASAS</sequence>
<dbReference type="CDD" id="cd00796">
    <property type="entry name" value="INT_Rci_Hp1_C"/>
    <property type="match status" value="1"/>
</dbReference>
<accession>C1D880</accession>
<dbReference type="Gene3D" id="1.10.443.10">
    <property type="entry name" value="Intergrase catalytic core"/>
    <property type="match status" value="1"/>
</dbReference>
<dbReference type="InterPro" id="IPR013762">
    <property type="entry name" value="Integrase-like_cat_sf"/>
</dbReference>
<dbReference type="GO" id="GO:0015074">
    <property type="term" value="P:DNA integration"/>
    <property type="evidence" value="ECO:0007669"/>
    <property type="project" value="UniProtKB-KW"/>
</dbReference>
<dbReference type="Proteomes" id="UP000002010">
    <property type="component" value="Chromosome"/>
</dbReference>
<dbReference type="STRING" id="557598.LHK_01685"/>
<keyword evidence="1" id="KW-0229">DNA integration</keyword>
<dbReference type="PANTHER" id="PTHR30349">
    <property type="entry name" value="PHAGE INTEGRASE-RELATED"/>
    <property type="match status" value="1"/>
</dbReference>
<dbReference type="PROSITE" id="PS51898">
    <property type="entry name" value="TYR_RECOMBINASE"/>
    <property type="match status" value="1"/>
</dbReference>
<evidence type="ECO:0000256" key="2">
    <source>
        <dbReference type="ARBA" id="ARBA00023172"/>
    </source>
</evidence>
<feature type="domain" description="Tyr recombinase" evidence="3">
    <location>
        <begin position="180"/>
        <end position="352"/>
    </location>
</feature>
<dbReference type="HOGENOM" id="CLU_027562_32_0_4"/>
<name>C1D880_LARHH</name>
<dbReference type="EMBL" id="CP001154">
    <property type="protein sequence ID" value="ACO74670.1"/>
    <property type="molecule type" value="Genomic_DNA"/>
</dbReference>
<dbReference type="SUPFAM" id="SSF56349">
    <property type="entry name" value="DNA breaking-rejoining enzymes"/>
    <property type="match status" value="1"/>
</dbReference>
<dbReference type="InterPro" id="IPR002104">
    <property type="entry name" value="Integrase_catalytic"/>
</dbReference>
<dbReference type="InterPro" id="IPR050090">
    <property type="entry name" value="Tyrosine_recombinase_XerCD"/>
</dbReference>
<organism evidence="4 5">
    <name type="scientific">Laribacter hongkongensis (strain HLHK9)</name>
    <dbReference type="NCBI Taxonomy" id="557598"/>
    <lineage>
        <taxon>Bacteria</taxon>
        <taxon>Pseudomonadati</taxon>
        <taxon>Pseudomonadota</taxon>
        <taxon>Betaproteobacteria</taxon>
        <taxon>Neisseriales</taxon>
        <taxon>Aquaspirillaceae</taxon>
        <taxon>Laribacter</taxon>
    </lineage>
</organism>
<keyword evidence="5" id="KW-1185">Reference proteome</keyword>
<evidence type="ECO:0000313" key="4">
    <source>
        <dbReference type="EMBL" id="ACO74670.1"/>
    </source>
</evidence>
<dbReference type="eggNOG" id="COG0582">
    <property type="taxonomic scope" value="Bacteria"/>
</dbReference>
<evidence type="ECO:0000256" key="1">
    <source>
        <dbReference type="ARBA" id="ARBA00022908"/>
    </source>
</evidence>
<dbReference type="GO" id="GO:0003677">
    <property type="term" value="F:DNA binding"/>
    <property type="evidence" value="ECO:0007669"/>
    <property type="project" value="InterPro"/>
</dbReference>
<reference evidence="4 5" key="1">
    <citation type="journal article" date="2009" name="PLoS Genet.">
        <title>The complete genome and proteome of Laribacter hongkongensis reveal potential mechanisms for adaptations to different temperatures and habitats.</title>
        <authorList>
            <person name="Woo P.C."/>
            <person name="Lau S.K."/>
            <person name="Tse H."/>
            <person name="Teng J.L."/>
            <person name="Curreem S.O."/>
            <person name="Tsang A.K."/>
            <person name="Fan R.Y."/>
            <person name="Wong G.K."/>
            <person name="Huang Y."/>
            <person name="Loman N.J."/>
            <person name="Snyder L.A."/>
            <person name="Cai J.J."/>
            <person name="Huang J.D."/>
            <person name="Mak W."/>
            <person name="Pallen M.J."/>
            <person name="Lok S."/>
            <person name="Yuen K.Y."/>
        </authorList>
    </citation>
    <scope>NUCLEOTIDE SEQUENCE [LARGE SCALE GENOMIC DNA]</scope>
    <source>
        <strain evidence="4 5">HLHK9</strain>
    </source>
</reference>
<keyword evidence="2" id="KW-0233">DNA recombination</keyword>
<evidence type="ECO:0000313" key="5">
    <source>
        <dbReference type="Proteomes" id="UP000002010"/>
    </source>
</evidence>
<dbReference type="PANTHER" id="PTHR30349:SF94">
    <property type="entry name" value="INTEGRASE_RECOMBINASE HI_1414-RELATED"/>
    <property type="match status" value="1"/>
</dbReference>
<gene>
    <name evidence="4" type="ordered locus">LHK_01685</name>
</gene>
<protein>
    <submittedName>
        <fullName evidence="4">Site-specific recombinase, phage integrase family protein</fullName>
    </submittedName>
</protein>
<dbReference type="KEGG" id="lhk:LHK_01685"/>
<proteinExistence type="predicted"/>
<dbReference type="Pfam" id="PF00589">
    <property type="entry name" value="Phage_integrase"/>
    <property type="match status" value="1"/>
</dbReference>
<dbReference type="GO" id="GO:0006310">
    <property type="term" value="P:DNA recombination"/>
    <property type="evidence" value="ECO:0007669"/>
    <property type="project" value="UniProtKB-KW"/>
</dbReference>
<dbReference type="InterPro" id="IPR011010">
    <property type="entry name" value="DNA_brk_join_enz"/>
</dbReference>